<gene>
    <name evidence="5" type="primary">pabB</name>
    <name evidence="5" type="ORF">ACFOX3_16150</name>
</gene>
<dbReference type="NCBIfam" id="TIGR00553">
    <property type="entry name" value="pabB"/>
    <property type="match status" value="1"/>
</dbReference>
<dbReference type="InterPro" id="IPR006805">
    <property type="entry name" value="Anth_synth_I_N"/>
</dbReference>
<evidence type="ECO:0000256" key="2">
    <source>
        <dbReference type="ARBA" id="ARBA00022679"/>
    </source>
</evidence>
<dbReference type="Pfam" id="PF00425">
    <property type="entry name" value="Chorismate_bind"/>
    <property type="match status" value="1"/>
</dbReference>
<keyword evidence="6" id="KW-1185">Reference proteome</keyword>
<dbReference type="EC" id="2.6.1.85" evidence="1"/>
<dbReference type="EMBL" id="JBHSCX010000021">
    <property type="protein sequence ID" value="MFC4363850.1"/>
    <property type="molecule type" value="Genomic_DNA"/>
</dbReference>
<feature type="domain" description="Chorismate-utilising enzyme C-terminal" evidence="3">
    <location>
        <begin position="193"/>
        <end position="445"/>
    </location>
</feature>
<dbReference type="PRINTS" id="PR00095">
    <property type="entry name" value="ANTSNTHASEI"/>
</dbReference>
<feature type="domain" description="Anthranilate synthase component I N-terminal" evidence="4">
    <location>
        <begin position="24"/>
        <end position="143"/>
    </location>
</feature>
<evidence type="ECO:0000313" key="5">
    <source>
        <dbReference type="EMBL" id="MFC4363850.1"/>
    </source>
</evidence>
<dbReference type="Pfam" id="PF04715">
    <property type="entry name" value="Anth_synt_I_N"/>
    <property type="match status" value="1"/>
</dbReference>
<dbReference type="Gene3D" id="3.60.120.10">
    <property type="entry name" value="Anthranilate synthase"/>
    <property type="match status" value="1"/>
</dbReference>
<dbReference type="InterPro" id="IPR019999">
    <property type="entry name" value="Anth_synth_I-like"/>
</dbReference>
<dbReference type="PANTHER" id="PTHR11236:SF50">
    <property type="entry name" value="AMINODEOXYCHORISMATE SYNTHASE COMPONENT 1"/>
    <property type="match status" value="1"/>
</dbReference>
<keyword evidence="5" id="KW-0032">Aminotransferase</keyword>
<dbReference type="RefSeq" id="WP_290263239.1">
    <property type="nucleotide sequence ID" value="NZ_JAUFQG010000004.1"/>
</dbReference>
<dbReference type="Proteomes" id="UP001595840">
    <property type="component" value="Unassembled WGS sequence"/>
</dbReference>
<dbReference type="PANTHER" id="PTHR11236">
    <property type="entry name" value="AMINOBENZOATE/ANTHRANILATE SYNTHASE"/>
    <property type="match status" value="1"/>
</dbReference>
<dbReference type="SUPFAM" id="SSF56322">
    <property type="entry name" value="ADC synthase"/>
    <property type="match status" value="1"/>
</dbReference>
<proteinExistence type="predicted"/>
<accession>A0ABV8V9G2</accession>
<evidence type="ECO:0000259" key="3">
    <source>
        <dbReference type="Pfam" id="PF00425"/>
    </source>
</evidence>
<name>A0ABV8V9G2_9GAMM</name>
<sequence length="452" mass="50314">MQLETLNAPYLENPCQWLEIFEALPRLALLDSCNFSGDSGRYHIITGAPQQWLTLQDGVLCYQNGSQQSKTKACSAKDCWAAIEKLQTQSEIASNLPFCGGLLGFVGYEFGLWSELGVEPSGEIDFPDFAVGNYRWALIQDNHRFTSQLVFLSDCDRELRQKIIHLTDKPIKKNPFKTIKINHLKKQVNVNCYKLAVKKIQDYIRAGDCYQVNYTQRFGCNQVQQTPLASYQALRAQQPGPMSAFLSIATNKALISLSPERLVKNDQGRVLAQPIKGTIARSREKQEDAALALQLVNSEKDRAENLMIVDLLRNDLGRVCLPGSIHVPKLFELESFENVHHLVSSITGHLAPQVTNIHLLQACFPGGSITGAPKRRAMEIIRETEVFGRSAYCGSVFYSSANGRFDANITIRTLVASDGELYCWGGGGITSDSNPDEEYQESMTKVAKLIGL</sequence>
<dbReference type="InterPro" id="IPR005801">
    <property type="entry name" value="ADC_synthase"/>
</dbReference>
<evidence type="ECO:0000259" key="4">
    <source>
        <dbReference type="Pfam" id="PF04715"/>
    </source>
</evidence>
<dbReference type="InterPro" id="IPR005802">
    <property type="entry name" value="ADC_synth_comp_1"/>
</dbReference>
<evidence type="ECO:0000256" key="1">
    <source>
        <dbReference type="ARBA" id="ARBA00013139"/>
    </source>
</evidence>
<comment type="caution">
    <text evidence="5">The sequence shown here is derived from an EMBL/GenBank/DDBJ whole genome shotgun (WGS) entry which is preliminary data.</text>
</comment>
<dbReference type="InterPro" id="IPR015890">
    <property type="entry name" value="Chorismate_C"/>
</dbReference>
<evidence type="ECO:0000313" key="6">
    <source>
        <dbReference type="Proteomes" id="UP001595840"/>
    </source>
</evidence>
<protein>
    <recommendedName>
        <fullName evidence="1">aminodeoxychorismate synthase</fullName>
        <ecNumber evidence="1">2.6.1.85</ecNumber>
    </recommendedName>
</protein>
<organism evidence="5 6">
    <name type="scientific">Simiduia curdlanivorans</name>
    <dbReference type="NCBI Taxonomy" id="1492769"/>
    <lineage>
        <taxon>Bacteria</taxon>
        <taxon>Pseudomonadati</taxon>
        <taxon>Pseudomonadota</taxon>
        <taxon>Gammaproteobacteria</taxon>
        <taxon>Cellvibrionales</taxon>
        <taxon>Cellvibrionaceae</taxon>
        <taxon>Simiduia</taxon>
    </lineage>
</organism>
<dbReference type="GO" id="GO:0046820">
    <property type="term" value="F:4-amino-4-deoxychorismate synthase activity"/>
    <property type="evidence" value="ECO:0007669"/>
    <property type="project" value="UniProtKB-EC"/>
</dbReference>
<keyword evidence="2 5" id="KW-0808">Transferase</keyword>
<reference evidence="6" key="1">
    <citation type="journal article" date="2019" name="Int. J. Syst. Evol. Microbiol.">
        <title>The Global Catalogue of Microorganisms (GCM) 10K type strain sequencing project: providing services to taxonomists for standard genome sequencing and annotation.</title>
        <authorList>
            <consortium name="The Broad Institute Genomics Platform"/>
            <consortium name="The Broad Institute Genome Sequencing Center for Infectious Disease"/>
            <person name="Wu L."/>
            <person name="Ma J."/>
        </authorList>
    </citation>
    <scope>NUCLEOTIDE SEQUENCE [LARGE SCALE GENOMIC DNA]</scope>
    <source>
        <strain evidence="6">CECT 8570</strain>
    </source>
</reference>